<dbReference type="SUPFAM" id="SSF47391">
    <property type="entry name" value="Dimerization-anchoring domain of cAMP-dependent PK regulatory subunit"/>
    <property type="match status" value="1"/>
</dbReference>
<evidence type="ECO:0000256" key="7">
    <source>
        <dbReference type="ARBA" id="ARBA00023149"/>
    </source>
</evidence>
<dbReference type="CDD" id="cd00038">
    <property type="entry name" value="CAP_ED"/>
    <property type="match status" value="2"/>
</dbReference>
<dbReference type="InterPro" id="IPR003117">
    <property type="entry name" value="cAMP_dep_PK_reg_su_I/II_a/b"/>
</dbReference>
<dbReference type="InterPro" id="IPR000595">
    <property type="entry name" value="cNMP-bd_dom"/>
</dbReference>
<keyword evidence="3" id="KW-0597">Phosphoprotein</keyword>
<dbReference type="InterPro" id="IPR018490">
    <property type="entry name" value="cNMP-bd_dom_sf"/>
</dbReference>
<accession>A0ABR2VXV2</accession>
<evidence type="ECO:0000313" key="10">
    <source>
        <dbReference type="EMBL" id="KAK9709566.1"/>
    </source>
</evidence>
<dbReference type="SUPFAM" id="SSF51206">
    <property type="entry name" value="cAMP-binding domain-like"/>
    <property type="match status" value="2"/>
</dbReference>
<reference evidence="10 11" key="1">
    <citation type="submission" date="2023-04" db="EMBL/GenBank/DDBJ databases">
        <title>Genome of Basidiobolus ranarum AG-B5.</title>
        <authorList>
            <person name="Stajich J.E."/>
            <person name="Carter-House D."/>
            <person name="Gryganskyi A."/>
        </authorList>
    </citation>
    <scope>NUCLEOTIDE SEQUENCE [LARGE SCALE GENOMIC DNA]</scope>
    <source>
        <strain evidence="10 11">AG-B5</strain>
    </source>
</reference>
<dbReference type="SMART" id="SM00394">
    <property type="entry name" value="RIIa"/>
    <property type="match status" value="1"/>
</dbReference>
<keyword evidence="6 8" id="KW-0547">Nucleotide-binding</keyword>
<dbReference type="Proteomes" id="UP001479436">
    <property type="component" value="Unassembled WGS sequence"/>
</dbReference>
<evidence type="ECO:0000256" key="8">
    <source>
        <dbReference type="PIRNR" id="PIRNR000548"/>
    </source>
</evidence>
<dbReference type="PANTHER" id="PTHR11635">
    <property type="entry name" value="CAMP-DEPENDENT PROTEIN KINASE REGULATORY CHAIN"/>
    <property type="match status" value="1"/>
</dbReference>
<evidence type="ECO:0000256" key="1">
    <source>
        <dbReference type="ARBA" id="ARBA00005753"/>
    </source>
</evidence>
<comment type="caution">
    <text evidence="10">The sequence shown here is derived from an EMBL/GenBank/DDBJ whole genome shotgun (WGS) entry which is preliminary data.</text>
</comment>
<dbReference type="PROSITE" id="PS00889">
    <property type="entry name" value="CNMP_BINDING_2"/>
    <property type="match status" value="2"/>
</dbReference>
<dbReference type="InterPro" id="IPR050503">
    <property type="entry name" value="cAMP-dep_PK_reg_su-like"/>
</dbReference>
<evidence type="ECO:0000256" key="3">
    <source>
        <dbReference type="ARBA" id="ARBA00022553"/>
    </source>
</evidence>
<dbReference type="SMART" id="SM00100">
    <property type="entry name" value="cNMP"/>
    <property type="match status" value="2"/>
</dbReference>
<dbReference type="Pfam" id="PF00027">
    <property type="entry name" value="cNMP_binding"/>
    <property type="match status" value="2"/>
</dbReference>
<evidence type="ECO:0000313" key="11">
    <source>
        <dbReference type="Proteomes" id="UP001479436"/>
    </source>
</evidence>
<keyword evidence="4 8" id="KW-0116">cAMP-binding</keyword>
<comment type="similarity">
    <text evidence="1 8">Belongs to the cAMP-dependent kinase regulatory chain family.</text>
</comment>
<organism evidence="10 11">
    <name type="scientific">Basidiobolus ranarum</name>
    <dbReference type="NCBI Taxonomy" id="34480"/>
    <lineage>
        <taxon>Eukaryota</taxon>
        <taxon>Fungi</taxon>
        <taxon>Fungi incertae sedis</taxon>
        <taxon>Zoopagomycota</taxon>
        <taxon>Entomophthoromycotina</taxon>
        <taxon>Basidiobolomycetes</taxon>
        <taxon>Basidiobolales</taxon>
        <taxon>Basidiobolaceae</taxon>
        <taxon>Basidiobolus</taxon>
    </lineage>
</organism>
<dbReference type="InterPro" id="IPR018488">
    <property type="entry name" value="cNMP-bd_CS"/>
</dbReference>
<keyword evidence="7 8" id="KW-0114">cAMP</keyword>
<dbReference type="Gene3D" id="1.20.890.10">
    <property type="entry name" value="cAMP-dependent protein kinase regulatory subunit, dimerization-anchoring domain"/>
    <property type="match status" value="1"/>
</dbReference>
<evidence type="ECO:0000256" key="2">
    <source>
        <dbReference type="ARBA" id="ARBA00020355"/>
    </source>
</evidence>
<dbReference type="Pfam" id="PF02197">
    <property type="entry name" value="RIIa"/>
    <property type="match status" value="1"/>
</dbReference>
<evidence type="ECO:0000256" key="5">
    <source>
        <dbReference type="ARBA" id="ARBA00022737"/>
    </source>
</evidence>
<keyword evidence="11" id="KW-1185">Reference proteome</keyword>
<evidence type="ECO:0000256" key="6">
    <source>
        <dbReference type="ARBA" id="ARBA00022741"/>
    </source>
</evidence>
<name>A0ABR2VXV2_9FUNG</name>
<keyword evidence="5" id="KW-0677">Repeat</keyword>
<feature type="domain" description="Cyclic nucleotide-binding" evidence="9">
    <location>
        <begin position="219"/>
        <end position="339"/>
    </location>
</feature>
<dbReference type="InterPro" id="IPR014710">
    <property type="entry name" value="RmlC-like_jellyroll"/>
</dbReference>
<dbReference type="CDD" id="cd12098">
    <property type="entry name" value="DD_R_ScPKA-like"/>
    <property type="match status" value="1"/>
</dbReference>
<dbReference type="PRINTS" id="PR00103">
    <property type="entry name" value="CAMPKINASE"/>
</dbReference>
<dbReference type="PIRSF" id="PIRSF000548">
    <property type="entry name" value="PK_regulatory"/>
    <property type="match status" value="1"/>
</dbReference>
<protein>
    <recommendedName>
        <fullName evidence="2 8">cAMP-dependent protein kinase regulatory subunit</fullName>
    </recommendedName>
</protein>
<proteinExistence type="inferred from homology"/>
<feature type="domain" description="Cyclic nucleotide-binding" evidence="9">
    <location>
        <begin position="342"/>
        <end position="462"/>
    </location>
</feature>
<evidence type="ECO:0000259" key="9">
    <source>
        <dbReference type="PROSITE" id="PS50042"/>
    </source>
</evidence>
<comment type="subunit">
    <text evidence="8">Tetramer, composed of 2 regulatory (R) and 2 catalytic (C) subunits. In the presence of cAMP it dissociates into 2 active monomeric C subunits and an R dimer.</text>
</comment>
<dbReference type="PROSITE" id="PS50042">
    <property type="entry name" value="CNMP_BINDING_3"/>
    <property type="match status" value="2"/>
</dbReference>
<dbReference type="InterPro" id="IPR012198">
    <property type="entry name" value="cAMP_dep_PK_reg_su"/>
</dbReference>
<sequence length="467" mass="53090">MEQSVPSTPTGFAEIVQELHERVVQFQPKDLYQFCAEYFQEKIRQQREDLLNLAQAKAGSYYLRTIQRQEINPSSTKQVYSNGVSIDISAHGQNGFTYEDSEDEDDVYLSSHEEILEEATETHDNIPDAPPQELEEAMADDELEEVEIKAMESDEEDNDSDIIIYDDPPMPAAYSRGRRTSVSAESMTPTSDGTYEKVYISKTIEQRQRIEVSLANNFLYKNLDEEQRRDVIDAMAEKRVSNHDSIIKQGEVGDYFYVVETGSFDVFVAKNNEDPIKVTEYGPSGSFGELALMYNAPRAATVTATSDAVLWALDRVTFRRILMERTNTKRRMYEAFLEDVPLLVSLEHYERHKIADALESMVFSDDDVVIRQGDVGDSFYIIESGEARVTVIDEDGVEHELPGLKKGYYFGELALLNDRPRAATISARGRLKVATLSKKAFVRLLGPVVDIIRRNAVNYKVTSRHFE</sequence>
<gene>
    <name evidence="10" type="ORF">K7432_008929</name>
</gene>
<dbReference type="PANTHER" id="PTHR11635:SF152">
    <property type="entry name" value="CAMP-DEPENDENT PROTEIN KINASE TYPE I REGULATORY SUBUNIT-RELATED"/>
    <property type="match status" value="1"/>
</dbReference>
<evidence type="ECO:0000256" key="4">
    <source>
        <dbReference type="ARBA" id="ARBA00022566"/>
    </source>
</evidence>
<dbReference type="PROSITE" id="PS00888">
    <property type="entry name" value="CNMP_BINDING_1"/>
    <property type="match status" value="2"/>
</dbReference>
<dbReference type="Gene3D" id="2.60.120.10">
    <property type="entry name" value="Jelly Rolls"/>
    <property type="match status" value="2"/>
</dbReference>
<dbReference type="EMBL" id="JASJQH010007399">
    <property type="protein sequence ID" value="KAK9709566.1"/>
    <property type="molecule type" value="Genomic_DNA"/>
</dbReference>